<dbReference type="Proteomes" id="UP001528912">
    <property type="component" value="Unassembled WGS sequence"/>
</dbReference>
<protein>
    <submittedName>
        <fullName evidence="1">DinB family protein</fullName>
    </submittedName>
</protein>
<gene>
    <name evidence="1" type="ORF">P4R38_14430</name>
</gene>
<dbReference type="Gene3D" id="1.20.120.450">
    <property type="entry name" value="dinb family like domain"/>
    <property type="match status" value="1"/>
</dbReference>
<dbReference type="InterPro" id="IPR034660">
    <property type="entry name" value="DinB/YfiT-like"/>
</dbReference>
<accession>A0ABT6CAP1</accession>
<dbReference type="EMBL" id="JAROAV010000033">
    <property type="protein sequence ID" value="MDF8265442.1"/>
    <property type="molecule type" value="Genomic_DNA"/>
</dbReference>
<dbReference type="Pfam" id="PF04978">
    <property type="entry name" value="MST"/>
    <property type="match status" value="1"/>
</dbReference>
<evidence type="ECO:0000313" key="2">
    <source>
        <dbReference type="Proteomes" id="UP001528912"/>
    </source>
</evidence>
<keyword evidence="2" id="KW-1185">Reference proteome</keyword>
<dbReference type="SUPFAM" id="SSF109854">
    <property type="entry name" value="DinB/YfiT-like putative metalloenzymes"/>
    <property type="match status" value="1"/>
</dbReference>
<organism evidence="1 2">
    <name type="scientific">Luteipulveratus flavus</name>
    <dbReference type="NCBI Taxonomy" id="3031728"/>
    <lineage>
        <taxon>Bacteria</taxon>
        <taxon>Bacillati</taxon>
        <taxon>Actinomycetota</taxon>
        <taxon>Actinomycetes</taxon>
        <taxon>Micrococcales</taxon>
        <taxon>Dermacoccaceae</taxon>
        <taxon>Luteipulveratus</taxon>
    </lineage>
</organism>
<comment type="caution">
    <text evidence="1">The sequence shown here is derived from an EMBL/GenBank/DDBJ whole genome shotgun (WGS) entry which is preliminary data.</text>
</comment>
<sequence>MTSGRAVLVEDVLIHVDRALRGMCATLTDLGDELANVRPALPGANSAYAILTHCLGVMEFWGGQVLAGREIVRDRAAELVASGPVAELVARVPAGRDRLLADLVAYDGAAPPTGPLEDRDRDDLPEFTRTQGGVLMHIYEELAQHRGHVDLTADLVRHASGVRL</sequence>
<name>A0ABT6CAP1_9MICO</name>
<proteinExistence type="predicted"/>
<dbReference type="InterPro" id="IPR007061">
    <property type="entry name" value="MST-like"/>
</dbReference>
<evidence type="ECO:0000313" key="1">
    <source>
        <dbReference type="EMBL" id="MDF8265442.1"/>
    </source>
</evidence>
<reference evidence="1 2" key="1">
    <citation type="submission" date="2023-03" db="EMBL/GenBank/DDBJ databases">
        <title>YIM 133296 draft genome.</title>
        <authorList>
            <person name="Xiong L."/>
        </authorList>
    </citation>
    <scope>NUCLEOTIDE SEQUENCE [LARGE SCALE GENOMIC DNA]</scope>
    <source>
        <strain evidence="1 2">YIM 133296</strain>
    </source>
</reference>
<dbReference type="RefSeq" id="WP_277192769.1">
    <property type="nucleotide sequence ID" value="NZ_JAROAV010000033.1"/>
</dbReference>